<dbReference type="Proteomes" id="UP000516421">
    <property type="component" value="Chromosome"/>
</dbReference>
<feature type="domain" description="Aminoglycoside phosphotransferase" evidence="1">
    <location>
        <begin position="45"/>
        <end position="229"/>
    </location>
</feature>
<evidence type="ECO:0000313" key="3">
    <source>
        <dbReference type="Proteomes" id="UP000516421"/>
    </source>
</evidence>
<evidence type="ECO:0000259" key="1">
    <source>
        <dbReference type="Pfam" id="PF01636"/>
    </source>
</evidence>
<dbReference type="Gene3D" id="3.90.1200.10">
    <property type="match status" value="1"/>
</dbReference>
<name>A0A7H2BM39_9MICC</name>
<evidence type="ECO:0000313" key="2">
    <source>
        <dbReference type="EMBL" id="QNV40735.1"/>
    </source>
</evidence>
<dbReference type="InterPro" id="IPR002575">
    <property type="entry name" value="Aminoglycoside_PTrfase"/>
</dbReference>
<organism evidence="2 3">
    <name type="scientific">Rothia amarae</name>
    <dbReference type="NCBI Taxonomy" id="169480"/>
    <lineage>
        <taxon>Bacteria</taxon>
        <taxon>Bacillati</taxon>
        <taxon>Actinomycetota</taxon>
        <taxon>Actinomycetes</taxon>
        <taxon>Micrococcales</taxon>
        <taxon>Micrococcaceae</taxon>
        <taxon>Rothia</taxon>
    </lineage>
</organism>
<dbReference type="Pfam" id="PF01636">
    <property type="entry name" value="APH"/>
    <property type="match status" value="1"/>
</dbReference>
<dbReference type="AlphaFoldDB" id="A0A7H2BM39"/>
<dbReference type="KEGG" id="rama:IDM48_04895"/>
<reference evidence="2 3" key="1">
    <citation type="submission" date="2020-09" db="EMBL/GenBank/DDBJ databases">
        <title>Investigation of environmental microbe.</title>
        <authorList>
            <person name="Ou Y."/>
            <person name="Kang Q."/>
        </authorList>
    </citation>
    <scope>NUCLEOTIDE SEQUENCE [LARGE SCALE GENOMIC DNA]</scope>
    <source>
        <strain evidence="2 3">KJZ-9</strain>
    </source>
</reference>
<dbReference type="SUPFAM" id="SSF56112">
    <property type="entry name" value="Protein kinase-like (PK-like)"/>
    <property type="match status" value="1"/>
</dbReference>
<dbReference type="InterPro" id="IPR051678">
    <property type="entry name" value="AGP_Transferase"/>
</dbReference>
<dbReference type="PANTHER" id="PTHR21310">
    <property type="entry name" value="AMINOGLYCOSIDE PHOSPHOTRANSFERASE-RELATED-RELATED"/>
    <property type="match status" value="1"/>
</dbReference>
<keyword evidence="3" id="KW-1185">Reference proteome</keyword>
<keyword evidence="2" id="KW-0808">Transferase</keyword>
<dbReference type="EMBL" id="CP061538">
    <property type="protein sequence ID" value="QNV40735.1"/>
    <property type="molecule type" value="Genomic_DNA"/>
</dbReference>
<dbReference type="RefSeq" id="WP_190618342.1">
    <property type="nucleotide sequence ID" value="NZ_CP061538.1"/>
</dbReference>
<dbReference type="GO" id="GO:0016740">
    <property type="term" value="F:transferase activity"/>
    <property type="evidence" value="ECO:0007669"/>
    <property type="project" value="UniProtKB-KW"/>
</dbReference>
<sequence length="287" mass="32295">MHRAHLDQANFAPVVDAVMRQAGLNVARDRWDVRRGGSAHFVINMEGRLSVRVAKTPDSGAKVARRTETLRRLPTGLSFAVPRPITRTITRNGMTAVGLHWIKGEPKNPGPASPKALSHMLRDLHSIDYTGMEPYLDQPHCHWGGQDWVGTLQDEVVPQLLRSNRPYAHKIIENVLELEPMKPRLIHNDLAGHNILWNGDRLVGLIDWDHACIADPAYDWASLGNWYGWDSLKKSLSSVELERAKTISRKLALEAVAYSMHNGMGGAIVRLAVERADNWLMDHREEI</sequence>
<dbReference type="InterPro" id="IPR011009">
    <property type="entry name" value="Kinase-like_dom_sf"/>
</dbReference>
<proteinExistence type="predicted"/>
<gene>
    <name evidence="2" type="ORF">IDM48_04895</name>
</gene>
<accession>A0A7H2BM39</accession>
<protein>
    <submittedName>
        <fullName evidence="2">Aminoglycoside phosphotransferase family protein</fullName>
    </submittedName>
</protein>